<gene>
    <name evidence="3" type="ORF">SAMN04488121_102232</name>
</gene>
<feature type="domain" description="DUF6443" evidence="2">
    <location>
        <begin position="67"/>
        <end position="189"/>
    </location>
</feature>
<evidence type="ECO:0000313" key="3">
    <source>
        <dbReference type="EMBL" id="SDF54572.1"/>
    </source>
</evidence>
<accession>A0A1G7LYH7</accession>
<reference evidence="3 4" key="1">
    <citation type="submission" date="2016-10" db="EMBL/GenBank/DDBJ databases">
        <authorList>
            <person name="de Groot N.N."/>
        </authorList>
    </citation>
    <scope>NUCLEOTIDE SEQUENCE [LARGE SCALE GENOMIC DNA]</scope>
    <source>
        <strain evidence="3 4">DSM 527</strain>
    </source>
</reference>
<name>A0A1G7LYH7_CHIFI</name>
<evidence type="ECO:0000259" key="2">
    <source>
        <dbReference type="Pfam" id="PF20041"/>
    </source>
</evidence>
<dbReference type="Gene3D" id="2.180.10.10">
    <property type="entry name" value="RHS repeat-associated core"/>
    <property type="match status" value="1"/>
</dbReference>
<dbReference type="Proteomes" id="UP000199045">
    <property type="component" value="Unassembled WGS sequence"/>
</dbReference>
<dbReference type="RefSeq" id="WP_245705380.1">
    <property type="nucleotide sequence ID" value="NZ_FNBN01000002.1"/>
</dbReference>
<keyword evidence="1" id="KW-0732">Signal</keyword>
<evidence type="ECO:0000256" key="1">
    <source>
        <dbReference type="SAM" id="SignalP"/>
    </source>
</evidence>
<dbReference type="InterPro" id="IPR045619">
    <property type="entry name" value="DUF6443"/>
</dbReference>
<organism evidence="3 4">
    <name type="scientific">Chitinophaga filiformis</name>
    <name type="common">Myxococcus filiformis</name>
    <name type="synonym">Flexibacter filiformis</name>
    <dbReference type="NCBI Taxonomy" id="104663"/>
    <lineage>
        <taxon>Bacteria</taxon>
        <taxon>Pseudomonadati</taxon>
        <taxon>Bacteroidota</taxon>
        <taxon>Chitinophagia</taxon>
        <taxon>Chitinophagales</taxon>
        <taxon>Chitinophagaceae</taxon>
        <taxon>Chitinophaga</taxon>
    </lineage>
</organism>
<feature type="signal peptide" evidence="1">
    <location>
        <begin position="1"/>
        <end position="24"/>
    </location>
</feature>
<dbReference type="AlphaFoldDB" id="A0A1G7LYH7"/>
<evidence type="ECO:0000313" key="4">
    <source>
        <dbReference type="Proteomes" id="UP000199045"/>
    </source>
</evidence>
<dbReference type="Pfam" id="PF20041">
    <property type="entry name" value="DUF6443"/>
    <property type="match status" value="1"/>
</dbReference>
<protein>
    <recommendedName>
        <fullName evidence="2">DUF6443 domain-containing protein</fullName>
    </recommendedName>
</protein>
<dbReference type="EMBL" id="FNBN01000002">
    <property type="protein sequence ID" value="SDF54572.1"/>
    <property type="molecule type" value="Genomic_DNA"/>
</dbReference>
<dbReference type="STRING" id="104663.SAMN04488121_102232"/>
<proteinExistence type="predicted"/>
<feature type="chain" id="PRO_5011741249" description="DUF6443 domain-containing protein" evidence="1">
    <location>
        <begin position="25"/>
        <end position="470"/>
    </location>
</feature>
<sequence>MNLKYAIYTGVLIGATLIQGSASAQNKPGGTRPTATAATIPTAYTNTSINYIRTWEPDMPLADTSLVTSSDRKIRQVKQTTQYFDGLGRPLQTVSKGISPNGKDLIVPVVYDEYGRESYKYLPFVQQTSSDGKFKSDPFNAQSIFYKNGLLNPGVAGENIFYTKVEYEQSPLNRPLKSYAPGNSWVTRPIENRYAVNAVSDSVRLWNMGAILPTSTSNYGAGQLEKNVVLDEQGNQLIEFRDKEDRLILKKTQISSNPGTGHVGWLCTYYVYDDLGNLRFVIPPLAVEAIKGTWAINDGIADQLCFQYQYDVRQRMIVKKVPGVGQIFMVYDVRDRLVFTQDSVQRAKSPMEWMVTFYDGLNRPVMTGIYQGKSTRAALQATMNTATSLQPISYIASAKADLALYSHEGNSSYTATNSISMLAGFDTGSSGVTAMEINPNAAGEHHDHKCDESFAQYTNISADAFDIYVL</sequence>